<dbReference type="GeneID" id="39574919"/>
<dbReference type="EMBL" id="ML119052">
    <property type="protein sequence ID" value="ROT40585.1"/>
    <property type="molecule type" value="Genomic_DNA"/>
</dbReference>
<keyword evidence="2" id="KW-1185">Reference proteome</keyword>
<name>A0A3N2Q1T9_SODAK</name>
<dbReference type="Proteomes" id="UP000272025">
    <property type="component" value="Unassembled WGS sequence"/>
</dbReference>
<reference evidence="1 2" key="1">
    <citation type="journal article" date="2018" name="Mol. Ecol.">
        <title>The obligate alkalophilic soda-lake fungus Sodiomyces alkalinus has shifted to a protein diet.</title>
        <authorList>
            <person name="Grum-Grzhimaylo A.A."/>
            <person name="Falkoski D.L."/>
            <person name="van den Heuvel J."/>
            <person name="Valero-Jimenez C.A."/>
            <person name="Min B."/>
            <person name="Choi I.G."/>
            <person name="Lipzen A."/>
            <person name="Daum C.G."/>
            <person name="Aanen D.K."/>
            <person name="Tsang A."/>
            <person name="Henrissat B."/>
            <person name="Bilanenko E.N."/>
            <person name="de Vries R.P."/>
            <person name="van Kan J.A.L."/>
            <person name="Grigoriev I.V."/>
            <person name="Debets A.J.M."/>
        </authorList>
    </citation>
    <scope>NUCLEOTIDE SEQUENCE [LARGE SCALE GENOMIC DNA]</scope>
    <source>
        <strain evidence="1 2">F11</strain>
    </source>
</reference>
<protein>
    <submittedName>
        <fullName evidence="1">Uncharacterized protein</fullName>
    </submittedName>
</protein>
<sequence>MAKHERTGYIRTCKAPRPPGPGRGPTCKVVSRVDLKKRDQKWQDCLHGHSCCPLTTDCRDGHFEKHHWKPKRGNHSRRSWMYGGGEGGAVSLMVCCCLASGVMIRSFLTSWICVSVGHDERPRQRGRKEASNFTCFDFDHKKWIHISASRVLAVVRQSC</sequence>
<evidence type="ECO:0000313" key="2">
    <source>
        <dbReference type="Proteomes" id="UP000272025"/>
    </source>
</evidence>
<dbReference type="RefSeq" id="XP_028468391.1">
    <property type="nucleotide sequence ID" value="XM_028606441.1"/>
</dbReference>
<proteinExistence type="predicted"/>
<organism evidence="1 2">
    <name type="scientific">Sodiomyces alkalinus (strain CBS 110278 / VKM F-3762 / F11)</name>
    <name type="common">Alkaliphilic filamentous fungus</name>
    <dbReference type="NCBI Taxonomy" id="1314773"/>
    <lineage>
        <taxon>Eukaryota</taxon>
        <taxon>Fungi</taxon>
        <taxon>Dikarya</taxon>
        <taxon>Ascomycota</taxon>
        <taxon>Pezizomycotina</taxon>
        <taxon>Sordariomycetes</taxon>
        <taxon>Hypocreomycetidae</taxon>
        <taxon>Glomerellales</taxon>
        <taxon>Plectosphaerellaceae</taxon>
        <taxon>Sodiomyces</taxon>
    </lineage>
</organism>
<accession>A0A3N2Q1T9</accession>
<evidence type="ECO:0000313" key="1">
    <source>
        <dbReference type="EMBL" id="ROT40585.1"/>
    </source>
</evidence>
<dbReference type="AlphaFoldDB" id="A0A3N2Q1T9"/>
<gene>
    <name evidence="1" type="ORF">SODALDRAFT_100053</name>
</gene>